<name>A0A7S2RVT6_9STRA</name>
<feature type="region of interest" description="Disordered" evidence="1">
    <location>
        <begin position="27"/>
        <end position="192"/>
    </location>
</feature>
<evidence type="ECO:0000256" key="1">
    <source>
        <dbReference type="SAM" id="MobiDB-lite"/>
    </source>
</evidence>
<gene>
    <name evidence="2" type="ORF">QSP1433_LOCUS7612</name>
</gene>
<organism evidence="2">
    <name type="scientific">Mucochytrium quahogii</name>
    <dbReference type="NCBI Taxonomy" id="96639"/>
    <lineage>
        <taxon>Eukaryota</taxon>
        <taxon>Sar</taxon>
        <taxon>Stramenopiles</taxon>
        <taxon>Bigyra</taxon>
        <taxon>Labyrinthulomycetes</taxon>
        <taxon>Thraustochytrida</taxon>
        <taxon>Thraustochytriidae</taxon>
        <taxon>Mucochytrium</taxon>
    </lineage>
</organism>
<feature type="compositionally biased region" description="Basic and acidic residues" evidence="1">
    <location>
        <begin position="31"/>
        <end position="46"/>
    </location>
</feature>
<dbReference type="EMBL" id="HBHK01012077">
    <property type="protein sequence ID" value="CAD9682222.1"/>
    <property type="molecule type" value="Transcribed_RNA"/>
</dbReference>
<evidence type="ECO:0000313" key="2">
    <source>
        <dbReference type="EMBL" id="CAD9682222.1"/>
    </source>
</evidence>
<dbReference type="AlphaFoldDB" id="A0A7S2RVT6"/>
<proteinExistence type="predicted"/>
<feature type="compositionally biased region" description="Basic and acidic residues" evidence="1">
    <location>
        <begin position="64"/>
        <end position="130"/>
    </location>
</feature>
<reference evidence="2" key="1">
    <citation type="submission" date="2021-01" db="EMBL/GenBank/DDBJ databases">
        <authorList>
            <person name="Corre E."/>
            <person name="Pelletier E."/>
            <person name="Niang G."/>
            <person name="Scheremetjew M."/>
            <person name="Finn R."/>
            <person name="Kale V."/>
            <person name="Holt S."/>
            <person name="Cochrane G."/>
            <person name="Meng A."/>
            <person name="Brown T."/>
            <person name="Cohen L."/>
        </authorList>
    </citation>
    <scope>NUCLEOTIDE SEQUENCE</scope>
    <source>
        <strain evidence="2">NY070348D</strain>
    </source>
</reference>
<sequence length="248" mass="29410">MESRDNLWGRVSRYKKQKKVFDVDNLFKSSASKDDPLKKNKGIESKSKRRNMIVKYGSDGKPLVQREKRETTKGKNQAKGDLKLEGKKKDETMREFNTRITKETHLHLAKTSQKETKKSQKRKAFLEERKVKLKEKKRKRRHEEDDEDDEQPTKEQRIYQTAKIKHFDVADAPPDFGPQHANKRSDKDLTDRKRFAKLGFASKITSTTTPAPRQKSDYEKLQFEAMRMRVTAKYDEIRKRRHEKKENL</sequence>
<feature type="compositionally biased region" description="Basic and acidic residues" evidence="1">
    <location>
        <begin position="183"/>
        <end position="192"/>
    </location>
</feature>
<accession>A0A7S2RVT6</accession>
<feature type="compositionally biased region" description="Basic residues" evidence="1">
    <location>
        <begin position="131"/>
        <end position="141"/>
    </location>
</feature>
<protein>
    <submittedName>
        <fullName evidence="2">Uncharacterized protein</fullName>
    </submittedName>
</protein>